<comment type="caution">
    <text evidence="11">The sequence shown here is derived from an EMBL/GenBank/DDBJ whole genome shotgun (WGS) entry which is preliminary data.</text>
</comment>
<evidence type="ECO:0000256" key="8">
    <source>
        <dbReference type="ARBA" id="ARBA00023224"/>
    </source>
</evidence>
<dbReference type="PRINTS" id="PR00237">
    <property type="entry name" value="GPCRRHODOPSN"/>
</dbReference>
<sequence length="332" mass="37630">MRNCSERDQEDELIVSSIITSVVMMASVCGNSLLIIVFCKFSSQRTASNVLVMGLVIADSLIPIVFILYLAGTLMPHGSDRCDREQLCKVSAWFSIILIAVIVLHLTLISVERFIAVKFSLRYHSILTNRRAVMASVAMWLWAVLVTSVFPQALRADENETFDKFVVSLYPCYPRICSQSRGKFASAKAYNTFLFIIPLGIPLVTILSSYSYVFVVSRNHRRRINAQDSNPAQLSTIKQEFKVTLILAIVVLLCLLSFLPLFILSIISFQFENTNRDNSKCYFIRLRRYKKCAYLVALGLNAICNPLIYGLGNRRLRVAIRKLLKCNNLDEN</sequence>
<keyword evidence="2" id="KW-1003">Cell membrane</keyword>
<evidence type="ECO:0000256" key="4">
    <source>
        <dbReference type="ARBA" id="ARBA00022989"/>
    </source>
</evidence>
<keyword evidence="6 9" id="KW-0472">Membrane</keyword>
<name>A0AAD9PXT1_ACRCE</name>
<evidence type="ECO:0000256" key="2">
    <source>
        <dbReference type="ARBA" id="ARBA00022475"/>
    </source>
</evidence>
<organism evidence="11 12">
    <name type="scientific">Acropora cervicornis</name>
    <name type="common">Staghorn coral</name>
    <dbReference type="NCBI Taxonomy" id="6130"/>
    <lineage>
        <taxon>Eukaryota</taxon>
        <taxon>Metazoa</taxon>
        <taxon>Cnidaria</taxon>
        <taxon>Anthozoa</taxon>
        <taxon>Hexacorallia</taxon>
        <taxon>Scleractinia</taxon>
        <taxon>Astrocoeniina</taxon>
        <taxon>Acroporidae</taxon>
        <taxon>Acropora</taxon>
    </lineage>
</organism>
<evidence type="ECO:0000256" key="1">
    <source>
        <dbReference type="ARBA" id="ARBA00004651"/>
    </source>
</evidence>
<protein>
    <submittedName>
        <fullName evidence="11">Beta-2 adrenergic receptor</fullName>
    </submittedName>
</protein>
<evidence type="ECO:0000313" key="11">
    <source>
        <dbReference type="EMBL" id="KAK2551039.1"/>
    </source>
</evidence>
<dbReference type="InterPro" id="IPR000276">
    <property type="entry name" value="GPCR_Rhodpsn"/>
</dbReference>
<feature type="transmembrane region" description="Helical" evidence="9">
    <location>
        <begin position="293"/>
        <end position="312"/>
    </location>
</feature>
<feature type="transmembrane region" description="Helical" evidence="9">
    <location>
        <begin position="132"/>
        <end position="154"/>
    </location>
</feature>
<feature type="transmembrane region" description="Helical" evidence="9">
    <location>
        <begin position="243"/>
        <end position="269"/>
    </location>
</feature>
<keyword evidence="5" id="KW-0297">G-protein coupled receptor</keyword>
<dbReference type="InterPro" id="IPR017452">
    <property type="entry name" value="GPCR_Rhodpsn_7TM"/>
</dbReference>
<accession>A0AAD9PXT1</accession>
<dbReference type="PANTHER" id="PTHR24249:SF372">
    <property type="entry name" value="G-PROTEIN COUPLED RECEPTORS FAMILY 1 PROFILE DOMAIN-CONTAINING PROTEIN"/>
    <property type="match status" value="1"/>
</dbReference>
<evidence type="ECO:0000256" key="7">
    <source>
        <dbReference type="ARBA" id="ARBA00023170"/>
    </source>
</evidence>
<feature type="transmembrane region" description="Helical" evidence="9">
    <location>
        <begin position="13"/>
        <end position="38"/>
    </location>
</feature>
<evidence type="ECO:0000313" key="12">
    <source>
        <dbReference type="Proteomes" id="UP001249851"/>
    </source>
</evidence>
<dbReference type="PANTHER" id="PTHR24249">
    <property type="entry name" value="HISTAMINE RECEPTOR-RELATED G-PROTEIN COUPLED RECEPTOR"/>
    <property type="match status" value="1"/>
</dbReference>
<feature type="transmembrane region" description="Helical" evidence="9">
    <location>
        <begin position="193"/>
        <end position="215"/>
    </location>
</feature>
<feature type="domain" description="G-protein coupled receptors family 1 profile" evidence="10">
    <location>
        <begin position="30"/>
        <end position="309"/>
    </location>
</feature>
<dbReference type="Pfam" id="PF00001">
    <property type="entry name" value="7tm_1"/>
    <property type="match status" value="1"/>
</dbReference>
<evidence type="ECO:0000256" key="6">
    <source>
        <dbReference type="ARBA" id="ARBA00023136"/>
    </source>
</evidence>
<dbReference type="CDD" id="cd00637">
    <property type="entry name" value="7tm_classA_rhodopsin-like"/>
    <property type="match status" value="1"/>
</dbReference>
<gene>
    <name evidence="11" type="ORF">P5673_028264</name>
</gene>
<evidence type="ECO:0000256" key="9">
    <source>
        <dbReference type="SAM" id="Phobius"/>
    </source>
</evidence>
<dbReference type="PROSITE" id="PS50262">
    <property type="entry name" value="G_PROTEIN_RECEP_F1_2"/>
    <property type="match status" value="1"/>
</dbReference>
<dbReference type="GO" id="GO:0004930">
    <property type="term" value="F:G protein-coupled receptor activity"/>
    <property type="evidence" value="ECO:0007669"/>
    <property type="project" value="UniProtKB-KW"/>
</dbReference>
<proteinExistence type="predicted"/>
<evidence type="ECO:0000256" key="3">
    <source>
        <dbReference type="ARBA" id="ARBA00022692"/>
    </source>
</evidence>
<dbReference type="EMBL" id="JARQWQ010000103">
    <property type="protein sequence ID" value="KAK2551039.1"/>
    <property type="molecule type" value="Genomic_DNA"/>
</dbReference>
<comment type="subcellular location">
    <subcellularLocation>
        <location evidence="1">Cell membrane</location>
        <topology evidence="1">Multi-pass membrane protein</topology>
    </subcellularLocation>
</comment>
<feature type="transmembrane region" description="Helical" evidence="9">
    <location>
        <begin position="92"/>
        <end position="111"/>
    </location>
</feature>
<dbReference type="SUPFAM" id="SSF81321">
    <property type="entry name" value="Family A G protein-coupled receptor-like"/>
    <property type="match status" value="1"/>
</dbReference>
<keyword evidence="12" id="KW-1185">Reference proteome</keyword>
<dbReference type="GO" id="GO:0005886">
    <property type="term" value="C:plasma membrane"/>
    <property type="evidence" value="ECO:0007669"/>
    <property type="project" value="UniProtKB-SubCell"/>
</dbReference>
<dbReference type="Gene3D" id="1.20.1070.10">
    <property type="entry name" value="Rhodopsin 7-helix transmembrane proteins"/>
    <property type="match status" value="1"/>
</dbReference>
<keyword evidence="4 9" id="KW-1133">Transmembrane helix</keyword>
<evidence type="ECO:0000259" key="10">
    <source>
        <dbReference type="PROSITE" id="PS50262"/>
    </source>
</evidence>
<feature type="transmembrane region" description="Helical" evidence="9">
    <location>
        <begin position="50"/>
        <end position="72"/>
    </location>
</feature>
<keyword evidence="7 11" id="KW-0675">Receptor</keyword>
<dbReference type="InterPro" id="IPR050569">
    <property type="entry name" value="TAAR"/>
</dbReference>
<keyword evidence="8" id="KW-0807">Transducer</keyword>
<reference evidence="11" key="1">
    <citation type="journal article" date="2023" name="G3 (Bethesda)">
        <title>Whole genome assembly and annotation of the endangered Caribbean coral Acropora cervicornis.</title>
        <authorList>
            <person name="Selwyn J.D."/>
            <person name="Vollmer S.V."/>
        </authorList>
    </citation>
    <scope>NUCLEOTIDE SEQUENCE</scope>
    <source>
        <strain evidence="11">K2</strain>
    </source>
</reference>
<dbReference type="Proteomes" id="UP001249851">
    <property type="component" value="Unassembled WGS sequence"/>
</dbReference>
<dbReference type="AlphaFoldDB" id="A0AAD9PXT1"/>
<keyword evidence="3 9" id="KW-0812">Transmembrane</keyword>
<reference evidence="11" key="2">
    <citation type="journal article" date="2023" name="Science">
        <title>Genomic signatures of disease resistance in endangered staghorn corals.</title>
        <authorList>
            <person name="Vollmer S.V."/>
            <person name="Selwyn J.D."/>
            <person name="Despard B.A."/>
            <person name="Roesel C.L."/>
        </authorList>
    </citation>
    <scope>NUCLEOTIDE SEQUENCE</scope>
    <source>
        <strain evidence="11">K2</strain>
    </source>
</reference>
<evidence type="ECO:0000256" key="5">
    <source>
        <dbReference type="ARBA" id="ARBA00023040"/>
    </source>
</evidence>